<protein>
    <submittedName>
        <fullName evidence="1">Uncharacterized protein</fullName>
    </submittedName>
</protein>
<evidence type="ECO:0000313" key="1">
    <source>
        <dbReference type="EMBL" id="JAG99376.1"/>
    </source>
</evidence>
<reference evidence="1" key="2">
    <citation type="journal article" date="2015" name="Fish Shellfish Immunol.">
        <title>Early steps in the European eel (Anguilla anguilla)-Vibrio vulnificus interaction in the gills: Role of the RtxA13 toxin.</title>
        <authorList>
            <person name="Callol A."/>
            <person name="Pajuelo D."/>
            <person name="Ebbesson L."/>
            <person name="Teles M."/>
            <person name="MacKenzie S."/>
            <person name="Amaro C."/>
        </authorList>
    </citation>
    <scope>NUCLEOTIDE SEQUENCE</scope>
</reference>
<dbReference type="EMBL" id="GBXM01109200">
    <property type="protein sequence ID" value="JAG99376.1"/>
    <property type="molecule type" value="Transcribed_RNA"/>
</dbReference>
<dbReference type="AlphaFoldDB" id="A0A0E9P5A5"/>
<reference evidence="1" key="1">
    <citation type="submission" date="2014-11" db="EMBL/GenBank/DDBJ databases">
        <authorList>
            <person name="Amaro Gonzalez C."/>
        </authorList>
    </citation>
    <scope>NUCLEOTIDE SEQUENCE</scope>
</reference>
<organism evidence="1">
    <name type="scientific">Anguilla anguilla</name>
    <name type="common">European freshwater eel</name>
    <name type="synonym">Muraena anguilla</name>
    <dbReference type="NCBI Taxonomy" id="7936"/>
    <lineage>
        <taxon>Eukaryota</taxon>
        <taxon>Metazoa</taxon>
        <taxon>Chordata</taxon>
        <taxon>Craniata</taxon>
        <taxon>Vertebrata</taxon>
        <taxon>Euteleostomi</taxon>
        <taxon>Actinopterygii</taxon>
        <taxon>Neopterygii</taxon>
        <taxon>Teleostei</taxon>
        <taxon>Anguilliformes</taxon>
        <taxon>Anguillidae</taxon>
        <taxon>Anguilla</taxon>
    </lineage>
</organism>
<proteinExistence type="predicted"/>
<accession>A0A0E9P5A5</accession>
<name>A0A0E9P5A5_ANGAN</name>
<sequence length="31" mass="3474">MKEQTDRDQGINFIRVGTIKSLHNSRACAAL</sequence>